<evidence type="ECO:0000256" key="1">
    <source>
        <dbReference type="SAM" id="MobiDB-lite"/>
    </source>
</evidence>
<accession>A0AAD7MJ12</accession>
<proteinExistence type="predicted"/>
<sequence length="191" mass="20218">MRRWGTASGERDEGRGGDEGRGCVHSCLPSNQVPAENSPRRQRNVAKGVSKLNGRGRKGTHPSMSFDSAPIMPSFQPSGPCQDDNAGDGGARICTRQHQRCFYMGLDAQGAAGGGAARRSGGLRATDSSPRRGGGERGLRRRRVLWGLGQWRGTSELGMESLCVADGLTGRTFVSLAVRAVLMATGLCNTS</sequence>
<dbReference type="AlphaFoldDB" id="A0AAD7MJ12"/>
<comment type="caution">
    <text evidence="2">The sequence shown here is derived from an EMBL/GenBank/DDBJ whole genome shotgun (WGS) entry which is preliminary data.</text>
</comment>
<feature type="region of interest" description="Disordered" evidence="1">
    <location>
        <begin position="1"/>
        <end position="86"/>
    </location>
</feature>
<feature type="compositionally biased region" description="Basic and acidic residues" evidence="1">
    <location>
        <begin position="9"/>
        <end position="22"/>
    </location>
</feature>
<dbReference type="EMBL" id="JARKIB010000247">
    <property type="protein sequence ID" value="KAJ7719803.1"/>
    <property type="molecule type" value="Genomic_DNA"/>
</dbReference>
<evidence type="ECO:0000313" key="2">
    <source>
        <dbReference type="EMBL" id="KAJ7719803.1"/>
    </source>
</evidence>
<reference evidence="2" key="1">
    <citation type="submission" date="2023-03" db="EMBL/GenBank/DDBJ databases">
        <title>Massive genome expansion in bonnet fungi (Mycena s.s.) driven by repeated elements and novel gene families across ecological guilds.</title>
        <authorList>
            <consortium name="Lawrence Berkeley National Laboratory"/>
            <person name="Harder C.B."/>
            <person name="Miyauchi S."/>
            <person name="Viragh M."/>
            <person name="Kuo A."/>
            <person name="Thoen E."/>
            <person name="Andreopoulos B."/>
            <person name="Lu D."/>
            <person name="Skrede I."/>
            <person name="Drula E."/>
            <person name="Henrissat B."/>
            <person name="Morin E."/>
            <person name="Kohler A."/>
            <person name="Barry K."/>
            <person name="LaButti K."/>
            <person name="Morin E."/>
            <person name="Salamov A."/>
            <person name="Lipzen A."/>
            <person name="Mereny Z."/>
            <person name="Hegedus B."/>
            <person name="Baldrian P."/>
            <person name="Stursova M."/>
            <person name="Weitz H."/>
            <person name="Taylor A."/>
            <person name="Grigoriev I.V."/>
            <person name="Nagy L.G."/>
            <person name="Martin F."/>
            <person name="Kauserud H."/>
        </authorList>
    </citation>
    <scope>NUCLEOTIDE SEQUENCE</scope>
    <source>
        <strain evidence="2">CBHHK182m</strain>
    </source>
</reference>
<keyword evidence="3" id="KW-1185">Reference proteome</keyword>
<feature type="region of interest" description="Disordered" evidence="1">
    <location>
        <begin position="113"/>
        <end position="138"/>
    </location>
</feature>
<gene>
    <name evidence="2" type="ORF">B0H16DRAFT_1605630</name>
</gene>
<dbReference type="Proteomes" id="UP001215598">
    <property type="component" value="Unassembled WGS sequence"/>
</dbReference>
<protein>
    <submittedName>
        <fullName evidence="2">Uncharacterized protein</fullName>
    </submittedName>
</protein>
<feature type="compositionally biased region" description="Basic and acidic residues" evidence="1">
    <location>
        <begin position="129"/>
        <end position="138"/>
    </location>
</feature>
<name>A0AAD7MJ12_9AGAR</name>
<evidence type="ECO:0000313" key="3">
    <source>
        <dbReference type="Proteomes" id="UP001215598"/>
    </source>
</evidence>
<organism evidence="2 3">
    <name type="scientific">Mycena metata</name>
    <dbReference type="NCBI Taxonomy" id="1033252"/>
    <lineage>
        <taxon>Eukaryota</taxon>
        <taxon>Fungi</taxon>
        <taxon>Dikarya</taxon>
        <taxon>Basidiomycota</taxon>
        <taxon>Agaricomycotina</taxon>
        <taxon>Agaricomycetes</taxon>
        <taxon>Agaricomycetidae</taxon>
        <taxon>Agaricales</taxon>
        <taxon>Marasmiineae</taxon>
        <taxon>Mycenaceae</taxon>
        <taxon>Mycena</taxon>
    </lineage>
</organism>